<sequence length="290" mass="33290">MIVISTTPPASRNYPHKIELCCINVQFERVFLRGATQKEKAERVGLSWGREELQQTTRCFHDNFHRMAFGLFHRFRIRDLLLSAVNDNARHHTGTQTLACAHGQQRGGFHFVVHDAHRLPLFHRTFETTNDAAREGVVTFLTRIEGVRRGGNANVSGRAHGFRRFNQRSRTFKIGDGRELHRRKVQARSVQTYRRGCDQHIAHVDMRLNSASGADTQESTNTQLRQFLYRNRGGRAANTGRADDDSFTIQLSTPGGEFAMRCQLNRLFHQRGDLFHTLRVARDDSQRSPL</sequence>
<name>A8ACY0_CITK8</name>
<keyword evidence="2" id="KW-1185">Reference proteome</keyword>
<proteinExistence type="predicted"/>
<dbReference type="Proteomes" id="UP000008148">
    <property type="component" value="Chromosome"/>
</dbReference>
<accession>A8ACY0</accession>
<dbReference type="STRING" id="290338.CKO_00175"/>
<protein>
    <submittedName>
        <fullName evidence="1">Uncharacterized protein</fullName>
    </submittedName>
</protein>
<evidence type="ECO:0000313" key="1">
    <source>
        <dbReference type="EMBL" id="ABV11344.1"/>
    </source>
</evidence>
<dbReference type="AlphaFoldDB" id="A8ACY0"/>
<organism evidence="1 2">
    <name type="scientific">Citrobacter koseri (strain ATCC BAA-895 / CDC 4225-83 / SGSC4696)</name>
    <dbReference type="NCBI Taxonomy" id="290338"/>
    <lineage>
        <taxon>Bacteria</taxon>
        <taxon>Pseudomonadati</taxon>
        <taxon>Pseudomonadota</taxon>
        <taxon>Gammaproteobacteria</taxon>
        <taxon>Enterobacterales</taxon>
        <taxon>Enterobacteriaceae</taxon>
        <taxon>Citrobacter</taxon>
    </lineage>
</organism>
<dbReference type="EMBL" id="CP000822">
    <property type="protein sequence ID" value="ABV11344.1"/>
    <property type="molecule type" value="Genomic_DNA"/>
</dbReference>
<dbReference type="KEGG" id="cko:CKO_00175"/>
<dbReference type="HOGENOM" id="CLU_958774_0_0_6"/>
<evidence type="ECO:0000313" key="2">
    <source>
        <dbReference type="Proteomes" id="UP000008148"/>
    </source>
</evidence>
<gene>
    <name evidence="1" type="ordered locus">CKO_00175</name>
</gene>
<reference evidence="1 2" key="1">
    <citation type="submission" date="2007-08" db="EMBL/GenBank/DDBJ databases">
        <authorList>
            <consortium name="The Citrobacter koseri Genome Sequencing Project"/>
            <person name="McClelland M."/>
            <person name="Sanderson E.K."/>
            <person name="Porwollik S."/>
            <person name="Spieth J."/>
            <person name="Clifton W.S."/>
            <person name="Latreille P."/>
            <person name="Courtney L."/>
            <person name="Wang C."/>
            <person name="Pepin K."/>
            <person name="Bhonagiri V."/>
            <person name="Nash W."/>
            <person name="Johnson M."/>
            <person name="Thiruvilangam P."/>
            <person name="Wilson R."/>
        </authorList>
    </citation>
    <scope>NUCLEOTIDE SEQUENCE [LARGE SCALE GENOMIC DNA]</scope>
    <source>
        <strain evidence="2">ATCC BAA-895 / CDC 4225-83 / SGSC4696</strain>
    </source>
</reference>